<feature type="signal peptide" evidence="2">
    <location>
        <begin position="1"/>
        <end position="23"/>
    </location>
</feature>
<dbReference type="GO" id="GO:0009253">
    <property type="term" value="P:peptidoglycan catabolic process"/>
    <property type="evidence" value="ECO:0007669"/>
    <property type="project" value="TreeGrafter"/>
</dbReference>
<dbReference type="AlphaFoldDB" id="A0A2S0N424"/>
<dbReference type="GO" id="GO:0008933">
    <property type="term" value="F:peptidoglycan lytic transglycosylase activity"/>
    <property type="evidence" value="ECO:0007669"/>
    <property type="project" value="TreeGrafter"/>
</dbReference>
<dbReference type="RefSeq" id="WP_106447870.1">
    <property type="nucleotide sequence ID" value="NZ_CP027669.1"/>
</dbReference>
<dbReference type="InterPro" id="IPR031304">
    <property type="entry name" value="SLT_2"/>
</dbReference>
<gene>
    <name evidence="4" type="primary">mltB</name>
    <name evidence="4" type="ORF">C6571_17750</name>
</gene>
<evidence type="ECO:0000256" key="2">
    <source>
        <dbReference type="SAM" id="SignalP"/>
    </source>
</evidence>
<dbReference type="KEGG" id="simp:C6571_17750"/>
<dbReference type="PANTHER" id="PTHR30163">
    <property type="entry name" value="MEMBRANE-BOUND LYTIC MUREIN TRANSGLYCOSYLASE B"/>
    <property type="match status" value="1"/>
</dbReference>
<dbReference type="PANTHER" id="PTHR30163:SF9">
    <property type="entry name" value="MEMBRANE-BOUND LYTIC MUREIN TRANSGLYCOSYLASE B"/>
    <property type="match status" value="1"/>
</dbReference>
<feature type="active site" evidence="1">
    <location>
        <position position="148"/>
    </location>
</feature>
<reference evidence="4 5" key="1">
    <citation type="submission" date="2018-03" db="EMBL/GenBank/DDBJ databases">
        <title>Genome sequencing of Simplicispira sp.</title>
        <authorList>
            <person name="Kim S.-J."/>
            <person name="Heo J."/>
            <person name="Kwon S.-W."/>
        </authorList>
    </citation>
    <scope>NUCLEOTIDE SEQUENCE [LARGE SCALE GENOMIC DNA]</scope>
    <source>
        <strain evidence="4 5">SC1-8</strain>
    </source>
</reference>
<protein>
    <submittedName>
        <fullName evidence="4">Lytic murein transglycosylase B</fullName>
    </submittedName>
</protein>
<dbReference type="OrthoDB" id="9772911at2"/>
<feature type="chain" id="PRO_5015682897" evidence="2">
    <location>
        <begin position="24"/>
        <end position="369"/>
    </location>
</feature>
<evidence type="ECO:0000313" key="5">
    <source>
        <dbReference type="Proteomes" id="UP000239326"/>
    </source>
</evidence>
<evidence type="ECO:0000313" key="4">
    <source>
        <dbReference type="EMBL" id="AVO42895.1"/>
    </source>
</evidence>
<keyword evidence="2" id="KW-0732">Signal</keyword>
<dbReference type="Gene3D" id="1.10.530.10">
    <property type="match status" value="1"/>
</dbReference>
<dbReference type="InterPro" id="IPR023346">
    <property type="entry name" value="Lysozyme-like_dom_sf"/>
</dbReference>
<dbReference type="Pfam" id="PF13406">
    <property type="entry name" value="SLT_2"/>
    <property type="match status" value="1"/>
</dbReference>
<dbReference type="InterPro" id="IPR043426">
    <property type="entry name" value="MltB-like"/>
</dbReference>
<evidence type="ECO:0000259" key="3">
    <source>
        <dbReference type="Pfam" id="PF13406"/>
    </source>
</evidence>
<name>A0A2S0N424_9BURK</name>
<dbReference type="InterPro" id="IPR011757">
    <property type="entry name" value="Lytic_transglycosylase_MltB"/>
</dbReference>
<dbReference type="SUPFAM" id="SSF53955">
    <property type="entry name" value="Lysozyme-like"/>
    <property type="match status" value="1"/>
</dbReference>
<dbReference type="Proteomes" id="UP000239326">
    <property type="component" value="Chromosome"/>
</dbReference>
<sequence length="369" mass="39914">MPHFLRFALIFIACCAVPISATAKKPSKRPVPAAAEAEASAPAESRLYASRPDAMQFADDLAQRRDLDPAWVRAVIGRARFLPQVPRLMLPAPRGTAKNWRAYRARFVEPVRIRAGVRFWNDNAAALARAEQEYGVPQDIIVGILGVETLYGQHMGNIRVLDALATLAFDFPEAHPRAAERQAYFRGELEQFLSLAHRSSSDPFEPRGSYAGAMGLPQFMPSSWARWAVDFDGSGHIDLFGSAEDAIGSVASYFIGHGWQPGLPTHFPVRFDATRLDLDALLAPDILPSFSVASMAARGALVEGAGAAYGGKLALIELENGGDAPSFVAGTDNFYAVTRYNWSSYYAMAVIALGQAVAAARGGESLRGQ</sequence>
<feature type="domain" description="Transglycosylase SLT" evidence="3">
    <location>
        <begin position="52"/>
        <end position="355"/>
    </location>
</feature>
<dbReference type="NCBIfam" id="TIGR02282">
    <property type="entry name" value="MltB"/>
    <property type="match status" value="1"/>
</dbReference>
<keyword evidence="5" id="KW-1185">Reference proteome</keyword>
<dbReference type="Gene3D" id="1.10.8.350">
    <property type="entry name" value="Bacterial muramidase"/>
    <property type="match status" value="1"/>
</dbReference>
<dbReference type="CDD" id="cd13399">
    <property type="entry name" value="Slt35-like"/>
    <property type="match status" value="1"/>
</dbReference>
<evidence type="ECO:0000256" key="1">
    <source>
        <dbReference type="PIRSR" id="PIRSR611757-1"/>
    </source>
</evidence>
<accession>A0A2S0N424</accession>
<proteinExistence type="predicted"/>
<organism evidence="4 5">
    <name type="scientific">Simplicispira suum</name>
    <dbReference type="NCBI Taxonomy" id="2109915"/>
    <lineage>
        <taxon>Bacteria</taxon>
        <taxon>Pseudomonadati</taxon>
        <taxon>Pseudomonadota</taxon>
        <taxon>Betaproteobacteria</taxon>
        <taxon>Burkholderiales</taxon>
        <taxon>Comamonadaceae</taxon>
        <taxon>Simplicispira</taxon>
    </lineage>
</organism>
<dbReference type="EMBL" id="CP027669">
    <property type="protein sequence ID" value="AVO42895.1"/>
    <property type="molecule type" value="Genomic_DNA"/>
</dbReference>
<dbReference type="FunFam" id="1.10.8.350:FF:000001">
    <property type="entry name" value="Lytic murein transglycosylase B"/>
    <property type="match status" value="1"/>
</dbReference>